<dbReference type="Pfam" id="PF02518">
    <property type="entry name" value="HATPase_c"/>
    <property type="match status" value="1"/>
</dbReference>
<dbReference type="Gene3D" id="3.30.565.10">
    <property type="entry name" value="Histidine kinase-like ATPase, C-terminal domain"/>
    <property type="match status" value="1"/>
</dbReference>
<gene>
    <name evidence="8" type="ORF">ACFOOT_01695</name>
</gene>
<dbReference type="InterPro" id="IPR036097">
    <property type="entry name" value="HisK_dim/P_sf"/>
</dbReference>
<dbReference type="InterPro" id="IPR003661">
    <property type="entry name" value="HisK_dim/P_dom"/>
</dbReference>
<keyword evidence="8" id="KW-0547">Nucleotide-binding</keyword>
<dbReference type="Gene3D" id="1.25.40.10">
    <property type="entry name" value="Tetratricopeptide repeat domain"/>
    <property type="match status" value="1"/>
</dbReference>
<keyword evidence="4" id="KW-0808">Transferase</keyword>
<dbReference type="SUPFAM" id="SSF48452">
    <property type="entry name" value="TPR-like"/>
    <property type="match status" value="1"/>
</dbReference>
<evidence type="ECO:0000256" key="5">
    <source>
        <dbReference type="ARBA" id="ARBA00022777"/>
    </source>
</evidence>
<evidence type="ECO:0000256" key="6">
    <source>
        <dbReference type="SAM" id="Phobius"/>
    </source>
</evidence>
<protein>
    <recommendedName>
        <fullName evidence="2">histidine kinase</fullName>
        <ecNumber evidence="2">2.7.13.3</ecNumber>
    </recommendedName>
</protein>
<dbReference type="CDD" id="cd00075">
    <property type="entry name" value="HATPase"/>
    <property type="match status" value="1"/>
</dbReference>
<accession>A0ABV7UYZ7</accession>
<keyword evidence="6" id="KW-1133">Transmembrane helix</keyword>
<dbReference type="SMART" id="SM00387">
    <property type="entry name" value="HATPase_c"/>
    <property type="match status" value="1"/>
</dbReference>
<dbReference type="GO" id="GO:0005524">
    <property type="term" value="F:ATP binding"/>
    <property type="evidence" value="ECO:0007669"/>
    <property type="project" value="UniProtKB-KW"/>
</dbReference>
<sequence length="647" mass="68969">MALTRLSRKGPGVDQRAWLLATRTAALVGLVRYEDAEKTARSALAEPGLNPTVRAELLNQLVAVSFSRPGPELKGLLGEISALRARQPVMSPAWVCATNTMSILQRALGSTEDALQSAGNAYRAAKAARLDSQAAYIAINLSALILQTGDLEQADDLAREAETWAERKGYTHQLLLAAFMRAQAAAHHNAPLAAASFTKASELSRQLGIPSGAADQGACDALLAMGKVDAAEAACLRASHNFDASDIIPRVLTDRLMGDIAMARGDPAKALTHYDTALAQASVPALGKVADLVRQRRAEAYAKLGRYQEAYADLKLVNANVAARTDAQRARDLANARARFGWDRQRIANAELERDLAKADARDAARRLWLWTAGGWAGLLAATLTWVVVTGKRHRRKLEGLAEEAKSLARTKADLLANMSHEIRSPLGSLTLAASRLSQSPDIPPDGRARAERLGQAGDRLMALLDDLLLFSRIDARQLPISPAPFDPAGLVREVASLAEPKAQAVGAVLAVEVGAAMPATVVGDRNRLAQILTNLLDNAVRHAEATRIMVSLGPLGSDQYRITVVDDGKGIPPDRREYMFQRFSQIDGATASAEGSGLGLAICKGLAELQGGNITIEDTERGVRVCLTLPVTLAQPQSLAILAQAA</sequence>
<evidence type="ECO:0000259" key="7">
    <source>
        <dbReference type="PROSITE" id="PS50109"/>
    </source>
</evidence>
<feature type="domain" description="Histidine kinase" evidence="7">
    <location>
        <begin position="418"/>
        <end position="634"/>
    </location>
</feature>
<keyword evidence="6" id="KW-0812">Transmembrane</keyword>
<dbReference type="RefSeq" id="WP_191324982.1">
    <property type="nucleotide sequence ID" value="NZ_BMZP01000013.1"/>
</dbReference>
<dbReference type="Gene3D" id="1.10.287.130">
    <property type="match status" value="1"/>
</dbReference>
<dbReference type="PANTHER" id="PTHR43047">
    <property type="entry name" value="TWO-COMPONENT HISTIDINE PROTEIN KINASE"/>
    <property type="match status" value="1"/>
</dbReference>
<dbReference type="InterPro" id="IPR003594">
    <property type="entry name" value="HATPase_dom"/>
</dbReference>
<dbReference type="CDD" id="cd00082">
    <property type="entry name" value="HisKA"/>
    <property type="match status" value="1"/>
</dbReference>
<evidence type="ECO:0000256" key="4">
    <source>
        <dbReference type="ARBA" id="ARBA00022679"/>
    </source>
</evidence>
<evidence type="ECO:0000313" key="9">
    <source>
        <dbReference type="Proteomes" id="UP001595683"/>
    </source>
</evidence>
<comment type="catalytic activity">
    <reaction evidence="1">
        <text>ATP + protein L-histidine = ADP + protein N-phospho-L-histidine.</text>
        <dbReference type="EC" id="2.7.13.3"/>
    </reaction>
</comment>
<dbReference type="Proteomes" id="UP001595683">
    <property type="component" value="Unassembled WGS sequence"/>
</dbReference>
<dbReference type="InterPro" id="IPR011990">
    <property type="entry name" value="TPR-like_helical_dom_sf"/>
</dbReference>
<evidence type="ECO:0000256" key="1">
    <source>
        <dbReference type="ARBA" id="ARBA00000085"/>
    </source>
</evidence>
<dbReference type="Pfam" id="PF00512">
    <property type="entry name" value="HisKA"/>
    <property type="match status" value="1"/>
</dbReference>
<keyword evidence="5" id="KW-0418">Kinase</keyword>
<dbReference type="EMBL" id="JBHRYE010000003">
    <property type="protein sequence ID" value="MFC3670127.1"/>
    <property type="molecule type" value="Genomic_DNA"/>
</dbReference>
<dbReference type="PROSITE" id="PS50109">
    <property type="entry name" value="HIS_KIN"/>
    <property type="match status" value="1"/>
</dbReference>
<keyword evidence="9" id="KW-1185">Reference proteome</keyword>
<evidence type="ECO:0000313" key="8">
    <source>
        <dbReference type="EMBL" id="MFC3670127.1"/>
    </source>
</evidence>
<comment type="caution">
    <text evidence="8">The sequence shown here is derived from an EMBL/GenBank/DDBJ whole genome shotgun (WGS) entry which is preliminary data.</text>
</comment>
<evidence type="ECO:0000256" key="3">
    <source>
        <dbReference type="ARBA" id="ARBA00022553"/>
    </source>
</evidence>
<feature type="transmembrane region" description="Helical" evidence="6">
    <location>
        <begin position="368"/>
        <end position="389"/>
    </location>
</feature>
<name>A0ABV7UYZ7_9SPHN</name>
<dbReference type="EC" id="2.7.13.3" evidence="2"/>
<keyword evidence="6" id="KW-0472">Membrane</keyword>
<dbReference type="SUPFAM" id="SSF47384">
    <property type="entry name" value="Homodimeric domain of signal transducing histidine kinase"/>
    <property type="match status" value="1"/>
</dbReference>
<dbReference type="SMART" id="SM00388">
    <property type="entry name" value="HisKA"/>
    <property type="match status" value="1"/>
</dbReference>
<reference evidence="9" key="1">
    <citation type="journal article" date="2019" name="Int. J. Syst. Evol. Microbiol.">
        <title>The Global Catalogue of Microorganisms (GCM) 10K type strain sequencing project: providing services to taxonomists for standard genome sequencing and annotation.</title>
        <authorList>
            <consortium name="The Broad Institute Genomics Platform"/>
            <consortium name="The Broad Institute Genome Sequencing Center for Infectious Disease"/>
            <person name="Wu L."/>
            <person name="Ma J."/>
        </authorList>
    </citation>
    <scope>NUCLEOTIDE SEQUENCE [LARGE SCALE GENOMIC DNA]</scope>
    <source>
        <strain evidence="9">KCTC 42224</strain>
    </source>
</reference>
<dbReference type="InterPro" id="IPR005467">
    <property type="entry name" value="His_kinase_dom"/>
</dbReference>
<evidence type="ECO:0000256" key="2">
    <source>
        <dbReference type="ARBA" id="ARBA00012438"/>
    </source>
</evidence>
<dbReference type="PRINTS" id="PR00344">
    <property type="entry name" value="BCTRLSENSOR"/>
</dbReference>
<organism evidence="8 9">
    <name type="scientific">Novosphingobium pokkalii</name>
    <dbReference type="NCBI Taxonomy" id="1770194"/>
    <lineage>
        <taxon>Bacteria</taxon>
        <taxon>Pseudomonadati</taxon>
        <taxon>Pseudomonadota</taxon>
        <taxon>Alphaproteobacteria</taxon>
        <taxon>Sphingomonadales</taxon>
        <taxon>Sphingomonadaceae</taxon>
        <taxon>Novosphingobium</taxon>
    </lineage>
</organism>
<dbReference type="InterPro" id="IPR036890">
    <property type="entry name" value="HATPase_C_sf"/>
</dbReference>
<proteinExistence type="predicted"/>
<dbReference type="SUPFAM" id="SSF55874">
    <property type="entry name" value="ATPase domain of HSP90 chaperone/DNA topoisomerase II/histidine kinase"/>
    <property type="match status" value="1"/>
</dbReference>
<keyword evidence="8" id="KW-0067">ATP-binding</keyword>
<keyword evidence="3" id="KW-0597">Phosphoprotein</keyword>
<dbReference type="InterPro" id="IPR004358">
    <property type="entry name" value="Sig_transdc_His_kin-like_C"/>
</dbReference>